<evidence type="ECO:0000313" key="2">
    <source>
        <dbReference type="Proteomes" id="UP001141806"/>
    </source>
</evidence>
<comment type="caution">
    <text evidence="1">The sequence shown here is derived from an EMBL/GenBank/DDBJ whole genome shotgun (WGS) entry which is preliminary data.</text>
</comment>
<dbReference type="AlphaFoldDB" id="A0A9Q0GYC9"/>
<keyword evidence="2" id="KW-1185">Reference proteome</keyword>
<dbReference type="Proteomes" id="UP001141806">
    <property type="component" value="Unassembled WGS sequence"/>
</dbReference>
<evidence type="ECO:0000313" key="1">
    <source>
        <dbReference type="EMBL" id="KAJ4956512.1"/>
    </source>
</evidence>
<proteinExistence type="predicted"/>
<name>A0A9Q0GYC9_9MAGN</name>
<gene>
    <name evidence="1" type="ORF">NE237_013295</name>
</gene>
<protein>
    <submittedName>
        <fullName evidence="1">Uncharacterized protein</fullName>
    </submittedName>
</protein>
<dbReference type="EMBL" id="JAMYWD010000011">
    <property type="protein sequence ID" value="KAJ4956512.1"/>
    <property type="molecule type" value="Genomic_DNA"/>
</dbReference>
<sequence length="154" mass="17464">MLTKPPVEAAEDCVQGAPPIVVAQRLKGLGLRINGSILRRSQGLILWIPVDHPEEVASGSLLPLDHNRVLKFTRKIIRRKYIRTTSASVQLRTLRHFYGFPCRISPPRTIVLVFTMGGYNLGSFYGLRDQLVMGFPILMEGKHITLTWLPWFNN</sequence>
<organism evidence="1 2">
    <name type="scientific">Protea cynaroides</name>
    <dbReference type="NCBI Taxonomy" id="273540"/>
    <lineage>
        <taxon>Eukaryota</taxon>
        <taxon>Viridiplantae</taxon>
        <taxon>Streptophyta</taxon>
        <taxon>Embryophyta</taxon>
        <taxon>Tracheophyta</taxon>
        <taxon>Spermatophyta</taxon>
        <taxon>Magnoliopsida</taxon>
        <taxon>Proteales</taxon>
        <taxon>Proteaceae</taxon>
        <taxon>Protea</taxon>
    </lineage>
</organism>
<reference evidence="1" key="1">
    <citation type="journal article" date="2023" name="Plant J.">
        <title>The genome of the king protea, Protea cynaroides.</title>
        <authorList>
            <person name="Chang J."/>
            <person name="Duong T.A."/>
            <person name="Schoeman C."/>
            <person name="Ma X."/>
            <person name="Roodt D."/>
            <person name="Barker N."/>
            <person name="Li Z."/>
            <person name="Van de Peer Y."/>
            <person name="Mizrachi E."/>
        </authorList>
    </citation>
    <scope>NUCLEOTIDE SEQUENCE</scope>
    <source>
        <tissue evidence="1">Young leaves</tissue>
    </source>
</reference>
<accession>A0A9Q0GYC9</accession>